<organism evidence="1">
    <name type="scientific">Fervidicoccus fontis</name>
    <dbReference type="NCBI Taxonomy" id="683846"/>
    <lineage>
        <taxon>Archaea</taxon>
        <taxon>Thermoproteota</taxon>
        <taxon>Thermoprotei</taxon>
        <taxon>Fervidicoccales</taxon>
        <taxon>Fervidicoccaceae</taxon>
        <taxon>Fervidicoccus</taxon>
    </lineage>
</organism>
<dbReference type="InterPro" id="IPR023534">
    <property type="entry name" value="Rof/RNase_P-like"/>
</dbReference>
<dbReference type="GO" id="GO:0001682">
    <property type="term" value="P:tRNA 5'-leader removal"/>
    <property type="evidence" value="ECO:0007669"/>
    <property type="project" value="InterPro"/>
</dbReference>
<dbReference type="GO" id="GO:0030677">
    <property type="term" value="C:ribonuclease P complex"/>
    <property type="evidence" value="ECO:0007669"/>
    <property type="project" value="InterPro"/>
</dbReference>
<proteinExistence type="predicted"/>
<gene>
    <name evidence="1" type="ORF">ENO04_04305</name>
</gene>
<dbReference type="SUPFAM" id="SSF101744">
    <property type="entry name" value="Rof/RNase P subunit-like"/>
    <property type="match status" value="1"/>
</dbReference>
<dbReference type="InterPro" id="IPR036980">
    <property type="entry name" value="RNase_P/MRP_Rpp29_sf"/>
</dbReference>
<dbReference type="AlphaFoldDB" id="A0A7C1E9H4"/>
<dbReference type="GO" id="GO:0003723">
    <property type="term" value="F:RNA binding"/>
    <property type="evidence" value="ECO:0007669"/>
    <property type="project" value="InterPro"/>
</dbReference>
<evidence type="ECO:0000313" key="1">
    <source>
        <dbReference type="EMBL" id="HDS10818.1"/>
    </source>
</evidence>
<dbReference type="Pfam" id="PF01868">
    <property type="entry name" value="RNase_P-MRP_p29"/>
    <property type="match status" value="1"/>
</dbReference>
<protein>
    <submittedName>
        <fullName evidence="1">Uncharacterized protein</fullName>
    </submittedName>
</protein>
<sequence>MPKKKPFSKSPRPSDLIGRRARVVWAINPSLRDLEGELCGETLRTIALRTPRGVKVLLKDGLVLEVETNKGRRRIEGWMIKGRMYERK</sequence>
<reference evidence="1" key="1">
    <citation type="journal article" date="2020" name="mSystems">
        <title>Genome- and Community-Level Interaction Insights into Carbon Utilization and Element Cycling Functions of Hydrothermarchaeota in Hydrothermal Sediment.</title>
        <authorList>
            <person name="Zhou Z."/>
            <person name="Liu Y."/>
            <person name="Xu W."/>
            <person name="Pan J."/>
            <person name="Luo Z.H."/>
            <person name="Li M."/>
        </authorList>
    </citation>
    <scope>NUCLEOTIDE SEQUENCE [LARGE SCALE GENOMIC DNA]</scope>
    <source>
        <strain evidence="1">SpSt-123</strain>
    </source>
</reference>
<dbReference type="Gene3D" id="2.30.30.210">
    <property type="entry name" value="Ribonuclease P/MRP, subunit p29"/>
    <property type="match status" value="1"/>
</dbReference>
<name>A0A7C1E9H4_9CREN</name>
<comment type="caution">
    <text evidence="1">The sequence shown here is derived from an EMBL/GenBank/DDBJ whole genome shotgun (WGS) entry which is preliminary data.</text>
</comment>
<dbReference type="InterPro" id="IPR002730">
    <property type="entry name" value="Rpp29/RNP1"/>
</dbReference>
<accession>A0A7C1E9H4</accession>
<dbReference type="EMBL" id="DSDY01000134">
    <property type="protein sequence ID" value="HDS10818.1"/>
    <property type="molecule type" value="Genomic_DNA"/>
</dbReference>